<feature type="region of interest" description="Disordered" evidence="1">
    <location>
        <begin position="61"/>
        <end position="88"/>
    </location>
</feature>
<sequence>MDDPNEENIESSWIMINTIDIAEEATTLNHNENLEDSKVYKNHDNIESDVESDGISVISESSHLHESNNEEENFMHNDPVSTECASQPKTEPKMNWTYVDSEPRSPMASSNQFYLNCLQEPIQELCEHELGSVQSDLESDGISIISDCESLNDFTDNEKKLNEEILSKENCHNERLELASNSLLLLKNTVMEF</sequence>
<dbReference type="EMBL" id="JANEYF010004945">
    <property type="protein sequence ID" value="KAJ8929634.1"/>
    <property type="molecule type" value="Genomic_DNA"/>
</dbReference>
<dbReference type="AlphaFoldDB" id="A0AAV8WSB3"/>
<name>A0AAV8WSB3_9CUCU</name>
<comment type="caution">
    <text evidence="2">The sequence shown here is derived from an EMBL/GenBank/DDBJ whole genome shotgun (WGS) entry which is preliminary data.</text>
</comment>
<feature type="compositionally biased region" description="Polar residues" evidence="1">
    <location>
        <begin position="79"/>
        <end position="88"/>
    </location>
</feature>
<gene>
    <name evidence="2" type="ORF">NQ314_017676</name>
</gene>
<reference evidence="2" key="1">
    <citation type="journal article" date="2023" name="Insect Mol. Biol.">
        <title>Genome sequencing provides insights into the evolution of gene families encoding plant cell wall-degrading enzymes in longhorned beetles.</title>
        <authorList>
            <person name="Shin N.R."/>
            <person name="Okamura Y."/>
            <person name="Kirsch R."/>
            <person name="Pauchet Y."/>
        </authorList>
    </citation>
    <scope>NUCLEOTIDE SEQUENCE</scope>
    <source>
        <strain evidence="2">RBIC_L_NR</strain>
    </source>
</reference>
<evidence type="ECO:0000256" key="1">
    <source>
        <dbReference type="SAM" id="MobiDB-lite"/>
    </source>
</evidence>
<dbReference type="Proteomes" id="UP001162156">
    <property type="component" value="Unassembled WGS sequence"/>
</dbReference>
<organism evidence="2 3">
    <name type="scientific">Rhamnusium bicolor</name>
    <dbReference type="NCBI Taxonomy" id="1586634"/>
    <lineage>
        <taxon>Eukaryota</taxon>
        <taxon>Metazoa</taxon>
        <taxon>Ecdysozoa</taxon>
        <taxon>Arthropoda</taxon>
        <taxon>Hexapoda</taxon>
        <taxon>Insecta</taxon>
        <taxon>Pterygota</taxon>
        <taxon>Neoptera</taxon>
        <taxon>Endopterygota</taxon>
        <taxon>Coleoptera</taxon>
        <taxon>Polyphaga</taxon>
        <taxon>Cucujiformia</taxon>
        <taxon>Chrysomeloidea</taxon>
        <taxon>Cerambycidae</taxon>
        <taxon>Lepturinae</taxon>
        <taxon>Rhagiini</taxon>
        <taxon>Rhamnusium</taxon>
    </lineage>
</organism>
<protein>
    <submittedName>
        <fullName evidence="2">Uncharacterized protein</fullName>
    </submittedName>
</protein>
<proteinExistence type="predicted"/>
<evidence type="ECO:0000313" key="2">
    <source>
        <dbReference type="EMBL" id="KAJ8929634.1"/>
    </source>
</evidence>
<keyword evidence="3" id="KW-1185">Reference proteome</keyword>
<evidence type="ECO:0000313" key="3">
    <source>
        <dbReference type="Proteomes" id="UP001162156"/>
    </source>
</evidence>
<accession>A0AAV8WSB3</accession>